<keyword evidence="1" id="KW-0175">Coiled coil</keyword>
<gene>
    <name evidence="2" type="ORF">SAMN02745941_04331</name>
</gene>
<accession>A0A1M6DYH7</accession>
<sequence length="127" mass="14361">MSTKNNSMASKKLNIKDLIANAERLKKRKEETKELRVKSLDGNIVIGKPDRQLILEAMDMKDEDGDLYLVYECVLEPNLKDKELQEAYGVNGYEIVDAIFEVGEISSISKEITKFAGYGDSVEEIKN</sequence>
<dbReference type="RefSeq" id="WP_021800386.1">
    <property type="nucleotide sequence ID" value="NZ_FQXU01000020.1"/>
</dbReference>
<proteinExistence type="predicted"/>
<dbReference type="Pfam" id="PF08890">
    <property type="entry name" value="Phage_TAC_5"/>
    <property type="match status" value="1"/>
</dbReference>
<evidence type="ECO:0000313" key="2">
    <source>
        <dbReference type="EMBL" id="SHI78314.1"/>
    </source>
</evidence>
<feature type="coiled-coil region" evidence="1">
    <location>
        <begin position="8"/>
        <end position="35"/>
    </location>
</feature>
<reference evidence="2 3" key="1">
    <citation type="submission" date="2016-11" db="EMBL/GenBank/DDBJ databases">
        <authorList>
            <person name="Jaros S."/>
            <person name="Januszkiewicz K."/>
            <person name="Wedrychowicz H."/>
        </authorList>
    </citation>
    <scope>NUCLEOTIDE SEQUENCE [LARGE SCALE GENOMIC DNA]</scope>
    <source>
        <strain evidence="2 3">DSM 6191</strain>
    </source>
</reference>
<protein>
    <submittedName>
        <fullName evidence="2">Phage XkdN-like tail assembly chaperone protein, TAC</fullName>
    </submittedName>
</protein>
<dbReference type="Gene3D" id="3.30.2220.30">
    <property type="match status" value="1"/>
</dbReference>
<dbReference type="AlphaFoldDB" id="A0A1M6DYH7"/>
<evidence type="ECO:0000313" key="3">
    <source>
        <dbReference type="Proteomes" id="UP000184241"/>
    </source>
</evidence>
<dbReference type="InterPro" id="IPR014986">
    <property type="entry name" value="XkdN-like"/>
</dbReference>
<organism evidence="2 3">
    <name type="scientific">Clostridium intestinale DSM 6191</name>
    <dbReference type="NCBI Taxonomy" id="1121320"/>
    <lineage>
        <taxon>Bacteria</taxon>
        <taxon>Bacillati</taxon>
        <taxon>Bacillota</taxon>
        <taxon>Clostridia</taxon>
        <taxon>Eubacteriales</taxon>
        <taxon>Clostridiaceae</taxon>
        <taxon>Clostridium</taxon>
    </lineage>
</organism>
<name>A0A1M6DYH7_9CLOT</name>
<dbReference type="Proteomes" id="UP000184241">
    <property type="component" value="Unassembled WGS sequence"/>
</dbReference>
<dbReference type="InterPro" id="IPR038559">
    <property type="entry name" value="XkdN-like_sf"/>
</dbReference>
<dbReference type="EMBL" id="FQXU01000020">
    <property type="protein sequence ID" value="SHI78314.1"/>
    <property type="molecule type" value="Genomic_DNA"/>
</dbReference>
<evidence type="ECO:0000256" key="1">
    <source>
        <dbReference type="SAM" id="Coils"/>
    </source>
</evidence>